<comment type="caution">
    <text evidence="6">The sequence shown here is derived from an EMBL/GenBank/DDBJ whole genome shotgun (WGS) entry which is preliminary data.</text>
</comment>
<feature type="region of interest" description="Disordered" evidence="5">
    <location>
        <begin position="615"/>
        <end position="655"/>
    </location>
</feature>
<name>A0A9Q0M7G1_BLOTA</name>
<keyword evidence="7" id="KW-1185">Reference proteome</keyword>
<keyword evidence="2 4" id="KW-0866">Nonsense-mediated mRNA decay</keyword>
<comment type="function">
    <text evidence="4">Involved in nonsense-mediated decay (NMD) of mRNAs containing premature stop codons.</text>
</comment>
<dbReference type="Pfam" id="PF10220">
    <property type="entry name" value="Smg8_Smg9"/>
    <property type="match status" value="1"/>
</dbReference>
<organism evidence="6 7">
    <name type="scientific">Blomia tropicalis</name>
    <name type="common">Mite</name>
    <dbReference type="NCBI Taxonomy" id="40697"/>
    <lineage>
        <taxon>Eukaryota</taxon>
        <taxon>Metazoa</taxon>
        <taxon>Ecdysozoa</taxon>
        <taxon>Arthropoda</taxon>
        <taxon>Chelicerata</taxon>
        <taxon>Arachnida</taxon>
        <taxon>Acari</taxon>
        <taxon>Acariformes</taxon>
        <taxon>Sarcoptiformes</taxon>
        <taxon>Astigmata</taxon>
        <taxon>Glycyphagoidea</taxon>
        <taxon>Echimyopodidae</taxon>
        <taxon>Blomia</taxon>
    </lineage>
</organism>
<dbReference type="GO" id="GO:0000184">
    <property type="term" value="P:nuclear-transcribed mRNA catabolic process, nonsense-mediated decay"/>
    <property type="evidence" value="ECO:0007669"/>
    <property type="project" value="UniProtKB-UniRule"/>
</dbReference>
<evidence type="ECO:0000256" key="4">
    <source>
        <dbReference type="RuleBase" id="RU367133"/>
    </source>
</evidence>
<dbReference type="Proteomes" id="UP001142055">
    <property type="component" value="Chromosome 2"/>
</dbReference>
<dbReference type="OMA" id="MHSGCPK"/>
<dbReference type="PANTHER" id="PTHR13091">
    <property type="entry name" value="AMPLIFIED IN BREAST CANCER 2-RELATED"/>
    <property type="match status" value="1"/>
</dbReference>
<accession>A0A9Q0M7G1</accession>
<evidence type="ECO:0000256" key="3">
    <source>
        <dbReference type="ARBA" id="ARBA00029509"/>
    </source>
</evidence>
<feature type="region of interest" description="Disordered" evidence="5">
    <location>
        <begin position="693"/>
        <end position="758"/>
    </location>
</feature>
<evidence type="ECO:0000256" key="5">
    <source>
        <dbReference type="SAM" id="MobiDB-lite"/>
    </source>
</evidence>
<comment type="similarity">
    <text evidence="1 4">Belongs to the SMG8 family.</text>
</comment>
<dbReference type="AlphaFoldDB" id="A0A9Q0M7G1"/>
<gene>
    <name evidence="6" type="ORF">RDWZM_007140</name>
</gene>
<feature type="compositionally biased region" description="Acidic residues" evidence="5">
    <location>
        <begin position="699"/>
        <end position="728"/>
    </location>
</feature>
<evidence type="ECO:0000256" key="2">
    <source>
        <dbReference type="ARBA" id="ARBA00023161"/>
    </source>
</evidence>
<sequence length="1010" mass="115268">MDSIRQSQGRNCFSLFSDDDRSLENILKFIEEQMIEDGFDKVAVVTIIGRSVMNCINSKGSLIGSLVEQNVFLSDQIEDTTFIPKKKLNKHTSLYKDKFAQIDGYYDASNRIMFLHLTSTLDSWSLTNSYKELQKQFSEKCFLNHWPNLSLDLMKSLILIFHISHIVIVSNQTPRFDISCINMFRIVDSLRVKLQPFVTEMLQSIPGISPHWIKTGRHCVPQLLFLFEALDGFGYINKSNVHYYVKQLEDQISRVLRKSRLIGMTANSLFSVSSSFVFISTQNSSINDYNRFFFDRIHDRCNNDDQIETNNFANKYYSTKSNQRFFCFLLPHITAIINKSGENDSSNTSNSNNSRHNSMATNEVVKAVCLIKVLSALKELIFEQSYSTISTDKSRNLQKIFDSLFSTLDIDHRFSEGRCSKMVMNAVNFYQENLPSHYTRETHERKLMHTLQYFTMQSRGSSIHKYIKIIQTECDKVWNNGRKTCEELSLTGNYCVHKVHRLPHDDVNESGSLNQDSDLSSSKNLPIMFHSSMAKIISACNCGRRQSNREDPFTVKSANHDFYLKMKFKCHTCRHIGQIKFPVYDNFDIENLSSSQNNMTGKSDHMQQSPLMKTMSESAFSQDRNDGDGDDSAAHDVMLSPENVNDDDDLLDSPVDIQDDNYIVTCGEQQSSNDEVNDQSKNSFFQDSKAELFLSQSSDNDEDEDEIVGEEDDAEDDDDEVDDEDEDFGEKPFLSEEDLNNDDVVLDNSPDESNRMKPNWDISTLPSMIHTSSGLNLPARFASWSLVCLGSSSIYSHNLGIQDQQGFINGSHYLLPWNVTVMLQHARNMPPLWEGKRPPGIKHKKTLKDGTQFTVKIFIGVEYECLRGHRFIASGPDHILKTHSNIFSETANKIATNDMPIYTHCICSRPGKSPTLAQLMRIHIVTPKAPIHVTLNPFVQMTPNGSPLFFPGNNEPINLSQSSYWVLRLPMIYETEEFGPISWPKDGPSNHCRLLKNCYGIADLVSKVKV</sequence>
<feature type="compositionally biased region" description="Acidic residues" evidence="5">
    <location>
        <begin position="735"/>
        <end position="745"/>
    </location>
</feature>
<dbReference type="EMBL" id="JAPWDV010000002">
    <property type="protein sequence ID" value="KAJ6221328.1"/>
    <property type="molecule type" value="Genomic_DNA"/>
</dbReference>
<proteinExistence type="inferred from homology"/>
<evidence type="ECO:0000256" key="1">
    <source>
        <dbReference type="ARBA" id="ARBA00006443"/>
    </source>
</evidence>
<evidence type="ECO:0000313" key="7">
    <source>
        <dbReference type="Proteomes" id="UP001142055"/>
    </source>
</evidence>
<reference evidence="6" key="1">
    <citation type="submission" date="2022-12" db="EMBL/GenBank/DDBJ databases">
        <title>Genome assemblies of Blomia tropicalis.</title>
        <authorList>
            <person name="Cui Y."/>
        </authorList>
    </citation>
    <scope>NUCLEOTIDE SEQUENCE</scope>
    <source>
        <tissue evidence="6">Adult mites</tissue>
    </source>
</reference>
<dbReference type="PANTHER" id="PTHR13091:SF0">
    <property type="entry name" value="NONSENSE-MEDIATED MRNA DECAY FACTOR SMG8"/>
    <property type="match status" value="1"/>
</dbReference>
<evidence type="ECO:0000313" key="6">
    <source>
        <dbReference type="EMBL" id="KAJ6221328.1"/>
    </source>
</evidence>
<protein>
    <recommendedName>
        <fullName evidence="3 4">Nonsense-mediated mRNA decay factor SMG8</fullName>
    </recommendedName>
</protein>
<dbReference type="InterPro" id="IPR019354">
    <property type="entry name" value="SMG8-like"/>
</dbReference>